<feature type="signal peptide" evidence="1">
    <location>
        <begin position="1"/>
        <end position="20"/>
    </location>
</feature>
<sequence>MRLLLILYIYFISLIFRTLAQRIPIAPLDNTGDSVSKYRYGELAETEFHRPGYFPVPFVVGGSVKSNGLATSQTDQVRPIPQVFLFGLNFLQKM</sequence>
<evidence type="ECO:0000313" key="3">
    <source>
        <dbReference type="WBParaSite" id="jg3023"/>
    </source>
</evidence>
<keyword evidence="1" id="KW-0732">Signal</keyword>
<organism evidence="2 3">
    <name type="scientific">Ditylenchus dipsaci</name>
    <dbReference type="NCBI Taxonomy" id="166011"/>
    <lineage>
        <taxon>Eukaryota</taxon>
        <taxon>Metazoa</taxon>
        <taxon>Ecdysozoa</taxon>
        <taxon>Nematoda</taxon>
        <taxon>Chromadorea</taxon>
        <taxon>Rhabditida</taxon>
        <taxon>Tylenchina</taxon>
        <taxon>Tylenchomorpha</taxon>
        <taxon>Sphaerularioidea</taxon>
        <taxon>Anguinidae</taxon>
        <taxon>Anguininae</taxon>
        <taxon>Ditylenchus</taxon>
    </lineage>
</organism>
<protein>
    <submittedName>
        <fullName evidence="3">Secreted protein</fullName>
    </submittedName>
</protein>
<dbReference type="WBParaSite" id="jg3023">
    <property type="protein sequence ID" value="jg3023"/>
    <property type="gene ID" value="jg3023"/>
</dbReference>
<evidence type="ECO:0000256" key="1">
    <source>
        <dbReference type="SAM" id="SignalP"/>
    </source>
</evidence>
<keyword evidence="2" id="KW-1185">Reference proteome</keyword>
<accession>A0A915E7Z7</accession>
<evidence type="ECO:0000313" key="2">
    <source>
        <dbReference type="Proteomes" id="UP000887574"/>
    </source>
</evidence>
<name>A0A915E7Z7_9BILA</name>
<reference evidence="3" key="1">
    <citation type="submission" date="2022-11" db="UniProtKB">
        <authorList>
            <consortium name="WormBaseParasite"/>
        </authorList>
    </citation>
    <scope>IDENTIFICATION</scope>
</reference>
<dbReference type="AlphaFoldDB" id="A0A915E7Z7"/>
<dbReference type="Proteomes" id="UP000887574">
    <property type="component" value="Unplaced"/>
</dbReference>
<feature type="chain" id="PRO_5036987959" evidence="1">
    <location>
        <begin position="21"/>
        <end position="94"/>
    </location>
</feature>
<proteinExistence type="predicted"/>